<accession>A0A0B7AQB7</accession>
<gene>
    <name evidence="1" type="primary">ORF129688</name>
</gene>
<dbReference type="EMBL" id="HACG01035245">
    <property type="protein sequence ID" value="CEK82110.1"/>
    <property type="molecule type" value="Transcribed_RNA"/>
</dbReference>
<evidence type="ECO:0000313" key="1">
    <source>
        <dbReference type="EMBL" id="CEK82110.1"/>
    </source>
</evidence>
<organism evidence="1">
    <name type="scientific">Arion vulgaris</name>
    <dbReference type="NCBI Taxonomy" id="1028688"/>
    <lineage>
        <taxon>Eukaryota</taxon>
        <taxon>Metazoa</taxon>
        <taxon>Spiralia</taxon>
        <taxon>Lophotrochozoa</taxon>
        <taxon>Mollusca</taxon>
        <taxon>Gastropoda</taxon>
        <taxon>Heterobranchia</taxon>
        <taxon>Euthyneura</taxon>
        <taxon>Panpulmonata</taxon>
        <taxon>Eupulmonata</taxon>
        <taxon>Stylommatophora</taxon>
        <taxon>Helicina</taxon>
        <taxon>Arionoidea</taxon>
        <taxon>Arionidae</taxon>
        <taxon>Arion</taxon>
    </lineage>
</organism>
<sequence length="71" mass="8223">ATLGHNPFVKQRLHFEKQNEVVNDVCVECHQSGQDIRFSPAEPFSDILRCINKHRLVKNQINNLMMLVAFC</sequence>
<reference evidence="1" key="1">
    <citation type="submission" date="2014-12" db="EMBL/GenBank/DDBJ databases">
        <title>Insight into the proteome of Arion vulgaris.</title>
        <authorList>
            <person name="Aradska J."/>
            <person name="Bulat T."/>
            <person name="Smidak R."/>
            <person name="Sarate P."/>
            <person name="Gangsoo J."/>
            <person name="Sialana F."/>
            <person name="Bilban M."/>
            <person name="Lubec G."/>
        </authorList>
    </citation>
    <scope>NUCLEOTIDE SEQUENCE</scope>
    <source>
        <tissue evidence="1">Skin</tissue>
    </source>
</reference>
<protein>
    <submittedName>
        <fullName evidence="1">Uncharacterized protein</fullName>
    </submittedName>
</protein>
<dbReference type="AlphaFoldDB" id="A0A0B7AQB7"/>
<proteinExistence type="predicted"/>
<name>A0A0B7AQB7_9EUPU</name>
<feature type="non-terminal residue" evidence="1">
    <location>
        <position position="1"/>
    </location>
</feature>